<sequence length="210" mass="23259">MRIRLAAAAVFLLSLFALPALARGLYFAEEMRGFGEWNREIRAIHFDLDITIRDIDAWRANPNHAATVSGRLQLDQSTPVAITGQLNILAPAPGADGRVLVYRVAGNGLRFVGAKLVRNDGGFDLIDDVTTLHGVLLAPGAPEPTIADLVYGAKWTAEVQFEWWRPSIVLAFIDSFATIDTPWYERWWVKVLFVETTFGAVASEFFLGLL</sequence>
<dbReference type="EMBL" id="CP104694">
    <property type="protein sequence ID" value="UXI69416.1"/>
    <property type="molecule type" value="Genomic_DNA"/>
</dbReference>
<gene>
    <name evidence="2" type="ORF">N4264_07140</name>
</gene>
<proteinExistence type="predicted"/>
<dbReference type="Proteomes" id="UP001064632">
    <property type="component" value="Chromosome"/>
</dbReference>
<name>A0ABY6BLG5_9GAMM</name>
<feature type="chain" id="PRO_5047509066" evidence="1">
    <location>
        <begin position="23"/>
        <end position="210"/>
    </location>
</feature>
<dbReference type="RefSeq" id="WP_261696371.1">
    <property type="nucleotide sequence ID" value="NZ_CP104694.1"/>
</dbReference>
<keyword evidence="1" id="KW-0732">Signal</keyword>
<evidence type="ECO:0000313" key="2">
    <source>
        <dbReference type="EMBL" id="UXI69416.1"/>
    </source>
</evidence>
<accession>A0ABY6BLG5</accession>
<evidence type="ECO:0000313" key="3">
    <source>
        <dbReference type="Proteomes" id="UP001064632"/>
    </source>
</evidence>
<feature type="signal peptide" evidence="1">
    <location>
        <begin position="1"/>
        <end position="22"/>
    </location>
</feature>
<evidence type="ECO:0000256" key="1">
    <source>
        <dbReference type="SAM" id="SignalP"/>
    </source>
</evidence>
<organism evidence="2 3">
    <name type="scientific">Tahibacter amnicola</name>
    <dbReference type="NCBI Taxonomy" id="2976241"/>
    <lineage>
        <taxon>Bacteria</taxon>
        <taxon>Pseudomonadati</taxon>
        <taxon>Pseudomonadota</taxon>
        <taxon>Gammaproteobacteria</taxon>
        <taxon>Lysobacterales</taxon>
        <taxon>Rhodanobacteraceae</taxon>
        <taxon>Tahibacter</taxon>
    </lineage>
</organism>
<reference evidence="2" key="1">
    <citation type="submission" date="2022-09" db="EMBL/GenBank/DDBJ databases">
        <title>Tahibacter sp. nov., isolated from a fresh water.</title>
        <authorList>
            <person name="Baek J.H."/>
            <person name="Lee J.K."/>
            <person name="Kim J.M."/>
            <person name="Jeon C.O."/>
        </authorList>
    </citation>
    <scope>NUCLEOTIDE SEQUENCE</scope>
    <source>
        <strain evidence="2">W38</strain>
    </source>
</reference>
<keyword evidence="3" id="KW-1185">Reference proteome</keyword>
<protein>
    <submittedName>
        <fullName evidence="2">Uncharacterized protein</fullName>
    </submittedName>
</protein>